<proteinExistence type="predicted"/>
<evidence type="ECO:0000259" key="2">
    <source>
        <dbReference type="Pfam" id="PF01989"/>
    </source>
</evidence>
<dbReference type="Gene3D" id="3.50.30.10">
    <property type="entry name" value="Phosphohistidine domain"/>
    <property type="match status" value="1"/>
</dbReference>
<reference evidence="3 4" key="1">
    <citation type="submission" date="2023-03" db="EMBL/GenBank/DDBJ databases">
        <authorList>
            <person name="Kaur S."/>
            <person name="Espinosa-Saiz D."/>
            <person name="Velazquez E."/>
            <person name="Menendez E."/>
            <person name="diCenzo G.C."/>
        </authorList>
    </citation>
    <scope>NUCLEOTIDE SEQUENCE [LARGE SCALE GENOMIC DNA]</scope>
    <source>
        <strain evidence="3 4">LMG 27395</strain>
    </source>
</reference>
<sequence length="154" mass="15844">MCGVGQSRKGGAALTVRLQVTTLVAGTAAAKTLVLSEPLSFWGGLDSASGRIIDQWHPQKEEVMSGRILVMRAGRGSSSGSSVLAEALRRETGPAAIVLFSRDAIVTVGAMVAAELYGKSCPVALAQEADWSAIAGAAYLAIDAGERVATIEVD</sequence>
<keyword evidence="4" id="KW-1185">Reference proteome</keyword>
<evidence type="ECO:0000313" key="3">
    <source>
        <dbReference type="EMBL" id="WEX83731.1"/>
    </source>
</evidence>
<dbReference type="Proteomes" id="UP001235547">
    <property type="component" value="Chromosome 1"/>
</dbReference>
<dbReference type="InterPro" id="IPR002840">
    <property type="entry name" value="PMDh-S-like_dom"/>
</dbReference>
<dbReference type="RefSeq" id="WP_280734576.1">
    <property type="nucleotide sequence ID" value="NZ_CP120368.1"/>
</dbReference>
<accession>A0ABY8CYK8</accession>
<evidence type="ECO:0000256" key="1">
    <source>
        <dbReference type="ARBA" id="ARBA00023239"/>
    </source>
</evidence>
<dbReference type="Pfam" id="PF01989">
    <property type="entry name" value="AcnX_swivel_put"/>
    <property type="match status" value="1"/>
</dbReference>
<dbReference type="EMBL" id="CP120371">
    <property type="protein sequence ID" value="WEX83731.1"/>
    <property type="molecule type" value="Genomic_DNA"/>
</dbReference>
<protein>
    <submittedName>
        <fullName evidence="3">DUF126 domain-containing protein</fullName>
    </submittedName>
</protein>
<feature type="domain" description="Phosphomevalonate dehydratase small subunit-like" evidence="2">
    <location>
        <begin position="39"/>
        <end position="113"/>
    </location>
</feature>
<organism evidence="3 4">
    <name type="scientific">Sinorhizobium numidicum</name>
    <dbReference type="NCBI Taxonomy" id="680248"/>
    <lineage>
        <taxon>Bacteria</taxon>
        <taxon>Pseudomonadati</taxon>
        <taxon>Pseudomonadota</taxon>
        <taxon>Alphaproteobacteria</taxon>
        <taxon>Hyphomicrobiales</taxon>
        <taxon>Rhizobiaceae</taxon>
        <taxon>Sinorhizobium/Ensifer group</taxon>
        <taxon>Sinorhizobium</taxon>
    </lineage>
</organism>
<evidence type="ECO:0000313" key="4">
    <source>
        <dbReference type="Proteomes" id="UP001235547"/>
    </source>
</evidence>
<name>A0ABY8CYK8_9HYPH</name>
<gene>
    <name evidence="3" type="ORF">PYH38_002531</name>
</gene>
<dbReference type="PANTHER" id="PTHR36577:SF3">
    <property type="entry name" value="DUF521 DOMAIN PROTEIN (AFU_ORTHOLOGUE AFUA_6G00490)"/>
    <property type="match status" value="1"/>
</dbReference>
<keyword evidence="1" id="KW-0456">Lyase</keyword>
<dbReference type="PANTHER" id="PTHR36577">
    <property type="entry name" value="DUF521 DOMAIN PROTEIN (AFU_ORTHOLOGUE AFUA_6G00490)"/>
    <property type="match status" value="1"/>
</dbReference>
<dbReference type="SUPFAM" id="SSF52016">
    <property type="entry name" value="LeuD/IlvD-like"/>
    <property type="match status" value="1"/>
</dbReference>